<keyword evidence="2" id="KW-1185">Reference proteome</keyword>
<dbReference type="EMBL" id="JAINUG010000044">
    <property type="protein sequence ID" value="KAJ8406282.1"/>
    <property type="molecule type" value="Genomic_DNA"/>
</dbReference>
<sequence length="78" mass="8740">MHQTWERGQRHAKVSAEASVALMSWQGPFDERGASQLAPRSNRAKVALALWHRSHVTSAERSLRLQRQHLQAATALTA</sequence>
<protein>
    <submittedName>
        <fullName evidence="1">Uncharacterized protein</fullName>
    </submittedName>
</protein>
<dbReference type="AlphaFoldDB" id="A0AAD7SQI9"/>
<gene>
    <name evidence="1" type="ORF">AAFF_G00305130</name>
</gene>
<accession>A0AAD7SQI9</accession>
<organism evidence="1 2">
    <name type="scientific">Aldrovandia affinis</name>
    <dbReference type="NCBI Taxonomy" id="143900"/>
    <lineage>
        <taxon>Eukaryota</taxon>
        <taxon>Metazoa</taxon>
        <taxon>Chordata</taxon>
        <taxon>Craniata</taxon>
        <taxon>Vertebrata</taxon>
        <taxon>Euteleostomi</taxon>
        <taxon>Actinopterygii</taxon>
        <taxon>Neopterygii</taxon>
        <taxon>Teleostei</taxon>
        <taxon>Notacanthiformes</taxon>
        <taxon>Halosauridae</taxon>
        <taxon>Aldrovandia</taxon>
    </lineage>
</organism>
<evidence type="ECO:0000313" key="2">
    <source>
        <dbReference type="Proteomes" id="UP001221898"/>
    </source>
</evidence>
<name>A0AAD7SQI9_9TELE</name>
<reference evidence="1" key="1">
    <citation type="journal article" date="2023" name="Science">
        <title>Genome structures resolve the early diversification of teleost fishes.</title>
        <authorList>
            <person name="Parey E."/>
            <person name="Louis A."/>
            <person name="Montfort J."/>
            <person name="Bouchez O."/>
            <person name="Roques C."/>
            <person name="Iampietro C."/>
            <person name="Lluch J."/>
            <person name="Castinel A."/>
            <person name="Donnadieu C."/>
            <person name="Desvignes T."/>
            <person name="Floi Bucao C."/>
            <person name="Jouanno E."/>
            <person name="Wen M."/>
            <person name="Mejri S."/>
            <person name="Dirks R."/>
            <person name="Jansen H."/>
            <person name="Henkel C."/>
            <person name="Chen W.J."/>
            <person name="Zahm M."/>
            <person name="Cabau C."/>
            <person name="Klopp C."/>
            <person name="Thompson A.W."/>
            <person name="Robinson-Rechavi M."/>
            <person name="Braasch I."/>
            <person name="Lecointre G."/>
            <person name="Bobe J."/>
            <person name="Postlethwait J.H."/>
            <person name="Berthelot C."/>
            <person name="Roest Crollius H."/>
            <person name="Guiguen Y."/>
        </authorList>
    </citation>
    <scope>NUCLEOTIDE SEQUENCE</scope>
    <source>
        <strain evidence="1">NC1722</strain>
    </source>
</reference>
<evidence type="ECO:0000313" key="1">
    <source>
        <dbReference type="EMBL" id="KAJ8406282.1"/>
    </source>
</evidence>
<proteinExistence type="predicted"/>
<dbReference type="Proteomes" id="UP001221898">
    <property type="component" value="Unassembled WGS sequence"/>
</dbReference>
<comment type="caution">
    <text evidence="1">The sequence shown here is derived from an EMBL/GenBank/DDBJ whole genome shotgun (WGS) entry which is preliminary data.</text>
</comment>